<dbReference type="EMBL" id="ADXF01000457">
    <property type="protein sequence ID" value="EFR88383.1"/>
    <property type="molecule type" value="Genomic_DNA"/>
</dbReference>
<gene>
    <name evidence="2" type="ORF">NT05LM_1035</name>
</gene>
<feature type="coiled-coil region" evidence="1">
    <location>
        <begin position="80"/>
        <end position="109"/>
    </location>
</feature>
<name>A0ABP2K1L1_9LIST</name>
<proteinExistence type="predicted"/>
<dbReference type="Pfam" id="PF01527">
    <property type="entry name" value="HTH_Tnp_1"/>
    <property type="match status" value="1"/>
</dbReference>
<dbReference type="Proteomes" id="UP000003412">
    <property type="component" value="Chromosome"/>
</dbReference>
<sequence>MISVKTTKYKQLSENFTLDEIRTGEELFMPTKKYTEKFKISLVYLHYKGTSKQTLCDDFGVSIASLSRWIKGYDVTTVDLNEAANILQMYELKKQKAKLEAEVVALTKAIKLFNSDYNAV</sequence>
<keyword evidence="3" id="KW-1185">Reference proteome</keyword>
<evidence type="ECO:0000256" key="1">
    <source>
        <dbReference type="SAM" id="Coils"/>
    </source>
</evidence>
<dbReference type="SUPFAM" id="SSF46689">
    <property type="entry name" value="Homeodomain-like"/>
    <property type="match status" value="1"/>
</dbReference>
<accession>A0ABP2K1L1</accession>
<dbReference type="InterPro" id="IPR009057">
    <property type="entry name" value="Homeodomain-like_sf"/>
</dbReference>
<evidence type="ECO:0000313" key="2">
    <source>
        <dbReference type="EMBL" id="EFR88383.1"/>
    </source>
</evidence>
<evidence type="ECO:0000313" key="3">
    <source>
        <dbReference type="Proteomes" id="UP000003412"/>
    </source>
</evidence>
<protein>
    <submittedName>
        <fullName evidence="2">IS3 family transposase OrfA</fullName>
    </submittedName>
</protein>
<comment type="caution">
    <text evidence="2">The sequence shown here is derived from an EMBL/GenBank/DDBJ whole genome shotgun (WGS) entry which is preliminary data.</text>
</comment>
<organism evidence="2 3">
    <name type="scientific">Listeria marthii FSL S4-120</name>
    <dbReference type="NCBI Taxonomy" id="702457"/>
    <lineage>
        <taxon>Bacteria</taxon>
        <taxon>Bacillati</taxon>
        <taxon>Bacillota</taxon>
        <taxon>Bacilli</taxon>
        <taxon>Bacillales</taxon>
        <taxon>Listeriaceae</taxon>
        <taxon>Listeria</taxon>
    </lineage>
</organism>
<reference evidence="2 3" key="1">
    <citation type="journal article" date="2010" name="Microbiol. Resour. Announc.">
        <title>Comparative genomics of the bacterial genus Listeria: Genome evolution is characterized by limited gene acquisition and limited gene loss.</title>
        <authorList>
            <person name="den Bakker H.C."/>
            <person name="Cummings C.A."/>
            <person name="Ferreira V."/>
            <person name="Vatta P."/>
            <person name="Orsi R.H."/>
            <person name="Degoricija L."/>
            <person name="Barker M."/>
            <person name="Petrauskene O."/>
            <person name="Furtado M.R."/>
            <person name="Wiedmann M."/>
        </authorList>
    </citation>
    <scope>NUCLEOTIDE SEQUENCE [LARGE SCALE GENOMIC DNA]</scope>
    <source>
        <strain evidence="2 3">FSL S4-120</strain>
    </source>
</reference>
<dbReference type="InterPro" id="IPR002514">
    <property type="entry name" value="Transposase_8"/>
</dbReference>
<keyword evidence="1" id="KW-0175">Coiled coil</keyword>